<dbReference type="Proteomes" id="UP000676456">
    <property type="component" value="Unassembled WGS sequence"/>
</dbReference>
<keyword evidence="1" id="KW-0812">Transmembrane</keyword>
<organism evidence="2 3">
    <name type="scientific">Lederbergia citrea</name>
    <dbReference type="NCBI Taxonomy" id="2833581"/>
    <lineage>
        <taxon>Bacteria</taxon>
        <taxon>Bacillati</taxon>
        <taxon>Bacillota</taxon>
        <taxon>Bacilli</taxon>
        <taxon>Bacillales</taxon>
        <taxon>Bacillaceae</taxon>
        <taxon>Lederbergia</taxon>
    </lineage>
</organism>
<dbReference type="RefSeq" id="WP_213096807.1">
    <property type="nucleotide sequence ID" value="NZ_JAGYPN010000001.1"/>
</dbReference>
<dbReference type="EMBL" id="JAGYPN010000001">
    <property type="protein sequence ID" value="MBS4221814.1"/>
    <property type="molecule type" value="Genomic_DNA"/>
</dbReference>
<evidence type="ECO:0000256" key="1">
    <source>
        <dbReference type="SAM" id="Phobius"/>
    </source>
</evidence>
<feature type="transmembrane region" description="Helical" evidence="1">
    <location>
        <begin position="93"/>
        <end position="112"/>
    </location>
</feature>
<keyword evidence="1" id="KW-1133">Transmembrane helix</keyword>
<keyword evidence="3" id="KW-1185">Reference proteome</keyword>
<protein>
    <submittedName>
        <fullName evidence="2">Uncharacterized protein</fullName>
    </submittedName>
</protein>
<comment type="caution">
    <text evidence="2">The sequence shown here is derived from an EMBL/GenBank/DDBJ whole genome shotgun (WGS) entry which is preliminary data.</text>
</comment>
<proteinExistence type="predicted"/>
<name>A0A942URU7_9BACI</name>
<feature type="transmembrane region" description="Helical" evidence="1">
    <location>
        <begin position="33"/>
        <end position="56"/>
    </location>
</feature>
<evidence type="ECO:0000313" key="3">
    <source>
        <dbReference type="Proteomes" id="UP000676456"/>
    </source>
</evidence>
<evidence type="ECO:0000313" key="2">
    <source>
        <dbReference type="EMBL" id="MBS4221814.1"/>
    </source>
</evidence>
<accession>A0A942URU7</accession>
<dbReference type="AlphaFoldDB" id="A0A942URU7"/>
<gene>
    <name evidence="2" type="ORF">KHA91_03465</name>
</gene>
<keyword evidence="1" id="KW-0472">Membrane</keyword>
<feature type="transmembrane region" description="Helical" evidence="1">
    <location>
        <begin position="7"/>
        <end position="27"/>
    </location>
</feature>
<reference evidence="2 3" key="1">
    <citation type="submission" date="2021-05" db="EMBL/GenBank/DDBJ databases">
        <title>Novel Bacillus species.</title>
        <authorList>
            <person name="Liu G."/>
        </authorList>
    </citation>
    <scope>NUCLEOTIDE SEQUENCE [LARGE SCALE GENOMIC DNA]</scope>
    <source>
        <strain evidence="2 3">FJAT-49682</strain>
    </source>
</reference>
<sequence length="122" mass="13766">MISRKIYAAFLTSVIGFFIVPFFFYEFSGGYDLAAGFAVSLFTVPTLFIGGVLSSIAIEYHNKNQSIWFSYLKHLGCSFLCILLFSILSLDIILTGIIAFLYVTIFFIIDLITKYRVVKGEN</sequence>
<feature type="transmembrane region" description="Helical" evidence="1">
    <location>
        <begin position="68"/>
        <end position="87"/>
    </location>
</feature>